<organism evidence="5 6">
    <name type="scientific">Meloidogyne javanica</name>
    <name type="common">Root-knot nematode worm</name>
    <dbReference type="NCBI Taxonomy" id="6303"/>
    <lineage>
        <taxon>Eukaryota</taxon>
        <taxon>Metazoa</taxon>
        <taxon>Ecdysozoa</taxon>
        <taxon>Nematoda</taxon>
        <taxon>Chromadorea</taxon>
        <taxon>Rhabditida</taxon>
        <taxon>Tylenchina</taxon>
        <taxon>Tylenchomorpha</taxon>
        <taxon>Tylenchoidea</taxon>
        <taxon>Meloidogynidae</taxon>
        <taxon>Meloidogyninae</taxon>
        <taxon>Meloidogyne</taxon>
        <taxon>Meloidogyne incognita group</taxon>
    </lineage>
</organism>
<evidence type="ECO:0000256" key="3">
    <source>
        <dbReference type="SAM" id="Phobius"/>
    </source>
</evidence>
<keyword evidence="3" id="KW-0472">Membrane</keyword>
<keyword evidence="5" id="KW-1185">Reference proteome</keyword>
<dbReference type="SMART" id="SM00240">
    <property type="entry name" value="FHA"/>
    <property type="match status" value="1"/>
</dbReference>
<feature type="compositionally biased region" description="Basic and acidic residues" evidence="2">
    <location>
        <begin position="762"/>
        <end position="793"/>
    </location>
</feature>
<evidence type="ECO:0000259" key="4">
    <source>
        <dbReference type="PROSITE" id="PS50006"/>
    </source>
</evidence>
<feature type="compositionally biased region" description="Pro residues" evidence="2">
    <location>
        <begin position="734"/>
        <end position="743"/>
    </location>
</feature>
<evidence type="ECO:0000313" key="5">
    <source>
        <dbReference type="Proteomes" id="UP000887561"/>
    </source>
</evidence>
<feature type="domain" description="FHA" evidence="4">
    <location>
        <begin position="407"/>
        <end position="463"/>
    </location>
</feature>
<dbReference type="WBParaSite" id="scaffold12524_cov193.g16357">
    <property type="protein sequence ID" value="scaffold12524_cov193.g16357"/>
    <property type="gene ID" value="scaffold12524_cov193.g16357"/>
</dbReference>
<feature type="region of interest" description="Disordered" evidence="2">
    <location>
        <begin position="728"/>
        <end position="801"/>
    </location>
</feature>
<feature type="region of interest" description="Disordered" evidence="2">
    <location>
        <begin position="345"/>
        <end position="381"/>
    </location>
</feature>
<dbReference type="Pfam" id="PF00498">
    <property type="entry name" value="FHA"/>
    <property type="match status" value="1"/>
</dbReference>
<reference evidence="6" key="1">
    <citation type="submission" date="2022-11" db="UniProtKB">
        <authorList>
            <consortium name="WormBaseParasite"/>
        </authorList>
    </citation>
    <scope>IDENTIFICATION</scope>
</reference>
<evidence type="ECO:0000313" key="6">
    <source>
        <dbReference type="WBParaSite" id="scaffold12524_cov193.g16357"/>
    </source>
</evidence>
<dbReference type="InterPro" id="IPR024639">
    <property type="entry name" value="DNA_pol_e_bsu_N"/>
</dbReference>
<evidence type="ECO:0000256" key="1">
    <source>
        <dbReference type="SAM" id="Coils"/>
    </source>
</evidence>
<sequence>MEQNEIRRHINRQFSIRGHSLSKDTLSYLVDQLKDMGREQYQKTMAKVMELVEKENVDSGLLDLNLLKNVLKVLSRQQKNESEIHFKLENAFELLAANKEASRDVHLGTDVYWKRFDLVKKLLVKSTEDDVFVSIDSIFNLCGSKICILAQLCRGDGAWFVAEDQTARIKLDLTEATYEPGIYFEGVEKVSLPKLSGINSEENTSQRQDVRFSRRRDPNDRICIFSDLLLDNDKVLKAFYRILDGFSSNPPNIFVMCGRFLSVQRAYGYTDQSITAFRHLANILSHFSTIYLNSFCDTMWSQRHLSPLPLFYNSIQPETDKLFHLWPEPDVLLLADKFKGFIEEENNQRRQTRSSGASPTSVGTPKENSNTGKQPPSKSYCILTPCSNSHPFEERRILVGRSEENAVKIGRSIVRLQPAHSNAIFDCKVLSRNHAILWMNDDVHFFIKDTRSSNGTFINNDRLSPSGEESEPRELFSGDILQLGVEIVDNAKKVASGCVTCIVRLTNERGEEYVDRPQLDSFAFPIRNENQIPLNYTLVRNDKLFIFEQYLKEAKHRENLLGQKLQTIEGQLLTAQEELQAKWDEHINQELLLSRIELLESQLLTYLNAKNAASPKNAQTTSTNCVEKEEEVNQLKREIRELIEDRAKSEQLAKESIRKKCEQIQEATMRLNDVEMGLVNVEEECAFLRQRCSDYDLQLIKQRDNYDMLMGKYNEVCAQLVTAEKAAASAEKPLQPPPSPPPLEKGFLLENGGDVSTCSSTDTKEEKENLTKDKNAEKMDLSDKDNNKQHESNVEDGEIVSPSLEEGEIVSLTKSTFYNEEEQKMANYFHNCKEQELLKKVAELELQLKERKINGNNNNEERALTTTTTTPQSSADFQVFLLSIFPFLLVLMLFLAPFFYFSVWPWTSNNEQNVENEQQLLQNEELTNKEENE</sequence>
<dbReference type="Gene3D" id="2.60.200.20">
    <property type="match status" value="1"/>
</dbReference>
<dbReference type="SUPFAM" id="SSF49879">
    <property type="entry name" value="SMAD/FHA domain"/>
    <property type="match status" value="1"/>
</dbReference>
<evidence type="ECO:0000256" key="2">
    <source>
        <dbReference type="SAM" id="MobiDB-lite"/>
    </source>
</evidence>
<keyword evidence="3" id="KW-1133">Transmembrane helix</keyword>
<proteinExistence type="predicted"/>
<dbReference type="Gene3D" id="1.10.8.60">
    <property type="match status" value="1"/>
</dbReference>
<dbReference type="PROSITE" id="PS50006">
    <property type="entry name" value="FHA_DOMAIN"/>
    <property type="match status" value="1"/>
</dbReference>
<dbReference type="InterPro" id="IPR000253">
    <property type="entry name" value="FHA_dom"/>
</dbReference>
<protein>
    <submittedName>
        <fullName evidence="6">FHA domain-containing protein</fullName>
    </submittedName>
</protein>
<dbReference type="AlphaFoldDB" id="A0A915LI56"/>
<keyword evidence="1" id="KW-0175">Coiled coil</keyword>
<dbReference type="InterPro" id="IPR008984">
    <property type="entry name" value="SMAD_FHA_dom_sf"/>
</dbReference>
<feature type="transmembrane region" description="Helical" evidence="3">
    <location>
        <begin position="879"/>
        <end position="901"/>
    </location>
</feature>
<feature type="compositionally biased region" description="Polar residues" evidence="2">
    <location>
        <begin position="353"/>
        <end position="377"/>
    </location>
</feature>
<keyword evidence="3" id="KW-0812">Transmembrane</keyword>
<dbReference type="PANTHER" id="PTHR15715:SF37">
    <property type="entry name" value="LD47843P"/>
    <property type="match status" value="1"/>
</dbReference>
<dbReference type="PANTHER" id="PTHR15715">
    <property type="entry name" value="CENTROSOMAL PROTEIN OF 170 KDA"/>
    <property type="match status" value="1"/>
</dbReference>
<dbReference type="Pfam" id="PF12213">
    <property type="entry name" value="Dpoe2NT"/>
    <property type="match status" value="1"/>
</dbReference>
<dbReference type="CDD" id="cd22679">
    <property type="entry name" value="FHA_SLMAP"/>
    <property type="match status" value="1"/>
</dbReference>
<accession>A0A915LI56</accession>
<feature type="coiled-coil region" evidence="1">
    <location>
        <begin position="618"/>
        <end position="691"/>
    </location>
</feature>
<name>A0A915LI56_MELJA</name>
<dbReference type="Proteomes" id="UP000887561">
    <property type="component" value="Unplaced"/>
</dbReference>
<dbReference type="InterPro" id="IPR051176">
    <property type="entry name" value="Cent_Immune-Sig_Mod"/>
</dbReference>